<feature type="non-terminal residue" evidence="1">
    <location>
        <position position="1"/>
    </location>
</feature>
<gene>
    <name evidence="1" type="ORF">S12H4_18028</name>
</gene>
<dbReference type="EMBL" id="BARW01008868">
    <property type="protein sequence ID" value="GAI73799.1"/>
    <property type="molecule type" value="Genomic_DNA"/>
</dbReference>
<dbReference type="AlphaFoldDB" id="X1T154"/>
<sequence>PDAWYHVVNRGRRGEVIFSRKEDYYVFMDLLKEVVDKYNVKFMKAAI</sequence>
<reference evidence="1" key="1">
    <citation type="journal article" date="2014" name="Front. Microbiol.">
        <title>High frequency of phylogenetically diverse reductive dehalogenase-homologous genes in deep subseafloor sedimentary metagenomes.</title>
        <authorList>
            <person name="Kawai M."/>
            <person name="Futagami T."/>
            <person name="Toyoda A."/>
            <person name="Takaki Y."/>
            <person name="Nishi S."/>
            <person name="Hori S."/>
            <person name="Arai W."/>
            <person name="Tsubouchi T."/>
            <person name="Morono Y."/>
            <person name="Uchiyama I."/>
            <person name="Ito T."/>
            <person name="Fujiyama A."/>
            <person name="Inagaki F."/>
            <person name="Takami H."/>
        </authorList>
    </citation>
    <scope>NUCLEOTIDE SEQUENCE</scope>
    <source>
        <strain evidence="1">Expedition CK06-06</strain>
    </source>
</reference>
<organism evidence="1">
    <name type="scientific">marine sediment metagenome</name>
    <dbReference type="NCBI Taxonomy" id="412755"/>
    <lineage>
        <taxon>unclassified sequences</taxon>
        <taxon>metagenomes</taxon>
        <taxon>ecological metagenomes</taxon>
    </lineage>
</organism>
<protein>
    <submittedName>
        <fullName evidence="1">Uncharacterized protein</fullName>
    </submittedName>
</protein>
<accession>X1T154</accession>
<comment type="caution">
    <text evidence="1">The sequence shown here is derived from an EMBL/GenBank/DDBJ whole genome shotgun (WGS) entry which is preliminary data.</text>
</comment>
<proteinExistence type="predicted"/>
<evidence type="ECO:0000313" key="1">
    <source>
        <dbReference type="EMBL" id="GAI73799.1"/>
    </source>
</evidence>
<name>X1T154_9ZZZZ</name>